<sequence length="304" mass="33149">MNRVFLSRFSLYLDEIVRQGSVRKAAERLNVSASAIDKQLIRAEEELGVAIFERLPRGMRLTSAGEVLIHRLRGWQKDLTSIRREIGELQGLSRGEVKIAAPHEAVLLGLLPDALAAFLHEHPRISLQVTVDTPDRIRQRVMDGQADFGLTFSPQPLPGVTVVRDMTFEPRALVPLAGAPAARRTLPLDQFFARPIIVPDASTHLRDVMDIAAARSKIRLAPVLTTNSLELICAMVRAGAGHGMVATHPKAPLTGLEGLACLPFPRGSMPGMTLSLITATDRTLPVAAILAKRRFEMQFDAGAA</sequence>
<dbReference type="SUPFAM" id="SSF53850">
    <property type="entry name" value="Periplasmic binding protein-like II"/>
    <property type="match status" value="1"/>
</dbReference>
<protein>
    <submittedName>
        <fullName evidence="6">LysR family transcriptional regulator</fullName>
    </submittedName>
</protein>
<feature type="domain" description="HTH lysR-type" evidence="5">
    <location>
        <begin position="12"/>
        <end position="62"/>
    </location>
</feature>
<organism evidence="6 7">
    <name type="scientific">Halodurantibacterium flavum</name>
    <dbReference type="NCBI Taxonomy" id="1382802"/>
    <lineage>
        <taxon>Bacteria</taxon>
        <taxon>Pseudomonadati</taxon>
        <taxon>Pseudomonadota</taxon>
        <taxon>Alphaproteobacteria</taxon>
        <taxon>Rhodobacterales</taxon>
        <taxon>Paracoccaceae</taxon>
        <taxon>Halodurantibacterium</taxon>
    </lineage>
</organism>
<keyword evidence="3" id="KW-0238">DNA-binding</keyword>
<evidence type="ECO:0000313" key="7">
    <source>
        <dbReference type="Proteomes" id="UP001597353"/>
    </source>
</evidence>
<dbReference type="Gene3D" id="3.40.190.290">
    <property type="match status" value="1"/>
</dbReference>
<name>A0ABW4S212_9RHOB</name>
<dbReference type="Pfam" id="PF00126">
    <property type="entry name" value="HTH_1"/>
    <property type="match status" value="1"/>
</dbReference>
<keyword evidence="4" id="KW-0804">Transcription</keyword>
<dbReference type="InterPro" id="IPR036388">
    <property type="entry name" value="WH-like_DNA-bd_sf"/>
</dbReference>
<dbReference type="Gene3D" id="1.10.10.10">
    <property type="entry name" value="Winged helix-like DNA-binding domain superfamily/Winged helix DNA-binding domain"/>
    <property type="match status" value="1"/>
</dbReference>
<dbReference type="PANTHER" id="PTHR30419">
    <property type="entry name" value="HTH-TYPE TRANSCRIPTIONAL REGULATOR YBHD"/>
    <property type="match status" value="1"/>
</dbReference>
<dbReference type="InterPro" id="IPR000847">
    <property type="entry name" value="LysR_HTH_N"/>
</dbReference>
<evidence type="ECO:0000256" key="4">
    <source>
        <dbReference type="ARBA" id="ARBA00023163"/>
    </source>
</evidence>
<evidence type="ECO:0000256" key="2">
    <source>
        <dbReference type="ARBA" id="ARBA00023015"/>
    </source>
</evidence>
<gene>
    <name evidence="6" type="ORF">ACFSGJ_01880</name>
</gene>
<keyword evidence="2" id="KW-0805">Transcription regulation</keyword>
<evidence type="ECO:0000313" key="6">
    <source>
        <dbReference type="EMBL" id="MFD1910962.1"/>
    </source>
</evidence>
<dbReference type="CDD" id="cd05466">
    <property type="entry name" value="PBP2_LTTR_substrate"/>
    <property type="match status" value="1"/>
</dbReference>
<dbReference type="InterPro" id="IPR005119">
    <property type="entry name" value="LysR_subst-bd"/>
</dbReference>
<dbReference type="PANTHER" id="PTHR30419:SF8">
    <property type="entry name" value="NITROGEN ASSIMILATION TRANSCRIPTIONAL ACTIVATOR-RELATED"/>
    <property type="match status" value="1"/>
</dbReference>
<dbReference type="SUPFAM" id="SSF46785">
    <property type="entry name" value="Winged helix' DNA-binding domain"/>
    <property type="match status" value="1"/>
</dbReference>
<dbReference type="InterPro" id="IPR036390">
    <property type="entry name" value="WH_DNA-bd_sf"/>
</dbReference>
<dbReference type="Pfam" id="PF03466">
    <property type="entry name" value="LysR_substrate"/>
    <property type="match status" value="1"/>
</dbReference>
<dbReference type="EMBL" id="JBHUGH010000002">
    <property type="protein sequence ID" value="MFD1910962.1"/>
    <property type="molecule type" value="Genomic_DNA"/>
</dbReference>
<proteinExistence type="inferred from homology"/>
<evidence type="ECO:0000256" key="3">
    <source>
        <dbReference type="ARBA" id="ARBA00023125"/>
    </source>
</evidence>
<comment type="caution">
    <text evidence="6">The sequence shown here is derived from an EMBL/GenBank/DDBJ whole genome shotgun (WGS) entry which is preliminary data.</text>
</comment>
<accession>A0ABW4S212</accession>
<comment type="similarity">
    <text evidence="1">Belongs to the LysR transcriptional regulatory family.</text>
</comment>
<reference evidence="7" key="1">
    <citation type="journal article" date="2019" name="Int. J. Syst. Evol. Microbiol.">
        <title>The Global Catalogue of Microorganisms (GCM) 10K type strain sequencing project: providing services to taxonomists for standard genome sequencing and annotation.</title>
        <authorList>
            <consortium name="The Broad Institute Genomics Platform"/>
            <consortium name="The Broad Institute Genome Sequencing Center for Infectious Disease"/>
            <person name="Wu L."/>
            <person name="Ma J."/>
        </authorList>
    </citation>
    <scope>NUCLEOTIDE SEQUENCE [LARGE SCALE GENOMIC DNA]</scope>
    <source>
        <strain evidence="7">CGMCC 4.7242</strain>
    </source>
</reference>
<dbReference type="PROSITE" id="PS50931">
    <property type="entry name" value="HTH_LYSR"/>
    <property type="match status" value="1"/>
</dbReference>
<evidence type="ECO:0000259" key="5">
    <source>
        <dbReference type="PROSITE" id="PS50931"/>
    </source>
</evidence>
<evidence type="ECO:0000256" key="1">
    <source>
        <dbReference type="ARBA" id="ARBA00009437"/>
    </source>
</evidence>
<dbReference type="RefSeq" id="WP_390259018.1">
    <property type="nucleotide sequence ID" value="NZ_JBHUGH010000002.1"/>
</dbReference>
<keyword evidence="7" id="KW-1185">Reference proteome</keyword>
<dbReference type="Proteomes" id="UP001597353">
    <property type="component" value="Unassembled WGS sequence"/>
</dbReference>
<dbReference type="InterPro" id="IPR050950">
    <property type="entry name" value="HTH-type_LysR_regulators"/>
</dbReference>